<keyword evidence="3" id="KW-1185">Reference proteome</keyword>
<feature type="compositionally biased region" description="Polar residues" evidence="1">
    <location>
        <begin position="245"/>
        <end position="255"/>
    </location>
</feature>
<sequence>MARTFKGTQYGNLNSLGSIFMFHRNPNKKMVTVMLQAGEKNFLHPKVMDFQEPTVAFNTTGWKKLLTTLEMEIGLGSRKPRKCTGTVDMVDKLRGQQYGMIPWVWGKSRGLCPLGHPAAAGARGRQGGHAMGWTTLRVERERRALSTWPELSRNKLRGRQYGMRDGTTRNLCRGTQDSVGVGEEPRALPAWPPFGRRLLVRGEATGRARDGLDNSARRWDEKAARRAGEVGSEHVAGVSGKHVGKTNSTTPERSS</sequence>
<accession>A0AAD7JSL0</accession>
<gene>
    <name evidence="2" type="ORF">DFH07DRAFT_768544</name>
</gene>
<evidence type="ECO:0000313" key="2">
    <source>
        <dbReference type="EMBL" id="KAJ7770778.1"/>
    </source>
</evidence>
<protein>
    <submittedName>
        <fullName evidence="2">Uncharacterized protein</fullName>
    </submittedName>
</protein>
<dbReference type="EMBL" id="JARJLG010000023">
    <property type="protein sequence ID" value="KAJ7770778.1"/>
    <property type="molecule type" value="Genomic_DNA"/>
</dbReference>
<evidence type="ECO:0000256" key="1">
    <source>
        <dbReference type="SAM" id="MobiDB-lite"/>
    </source>
</evidence>
<feature type="compositionally biased region" description="Polar residues" evidence="1">
    <location>
        <begin position="168"/>
        <end position="178"/>
    </location>
</feature>
<proteinExistence type="predicted"/>
<feature type="region of interest" description="Disordered" evidence="1">
    <location>
        <begin position="209"/>
        <end position="255"/>
    </location>
</feature>
<comment type="caution">
    <text evidence="2">The sequence shown here is derived from an EMBL/GenBank/DDBJ whole genome shotgun (WGS) entry which is preliminary data.</text>
</comment>
<feature type="region of interest" description="Disordered" evidence="1">
    <location>
        <begin position="162"/>
        <end position="186"/>
    </location>
</feature>
<organism evidence="2 3">
    <name type="scientific">Mycena maculata</name>
    <dbReference type="NCBI Taxonomy" id="230809"/>
    <lineage>
        <taxon>Eukaryota</taxon>
        <taxon>Fungi</taxon>
        <taxon>Dikarya</taxon>
        <taxon>Basidiomycota</taxon>
        <taxon>Agaricomycotina</taxon>
        <taxon>Agaricomycetes</taxon>
        <taxon>Agaricomycetidae</taxon>
        <taxon>Agaricales</taxon>
        <taxon>Marasmiineae</taxon>
        <taxon>Mycenaceae</taxon>
        <taxon>Mycena</taxon>
    </lineage>
</organism>
<evidence type="ECO:0000313" key="3">
    <source>
        <dbReference type="Proteomes" id="UP001215280"/>
    </source>
</evidence>
<reference evidence="2" key="1">
    <citation type="submission" date="2023-03" db="EMBL/GenBank/DDBJ databases">
        <title>Massive genome expansion in bonnet fungi (Mycena s.s.) driven by repeated elements and novel gene families across ecological guilds.</title>
        <authorList>
            <consortium name="Lawrence Berkeley National Laboratory"/>
            <person name="Harder C.B."/>
            <person name="Miyauchi S."/>
            <person name="Viragh M."/>
            <person name="Kuo A."/>
            <person name="Thoen E."/>
            <person name="Andreopoulos B."/>
            <person name="Lu D."/>
            <person name="Skrede I."/>
            <person name="Drula E."/>
            <person name="Henrissat B."/>
            <person name="Morin E."/>
            <person name="Kohler A."/>
            <person name="Barry K."/>
            <person name="LaButti K."/>
            <person name="Morin E."/>
            <person name="Salamov A."/>
            <person name="Lipzen A."/>
            <person name="Mereny Z."/>
            <person name="Hegedus B."/>
            <person name="Baldrian P."/>
            <person name="Stursova M."/>
            <person name="Weitz H."/>
            <person name="Taylor A."/>
            <person name="Grigoriev I.V."/>
            <person name="Nagy L.G."/>
            <person name="Martin F."/>
            <person name="Kauserud H."/>
        </authorList>
    </citation>
    <scope>NUCLEOTIDE SEQUENCE</scope>
    <source>
        <strain evidence="2">CBHHK188m</strain>
    </source>
</reference>
<dbReference type="AlphaFoldDB" id="A0AAD7JSL0"/>
<dbReference type="Proteomes" id="UP001215280">
    <property type="component" value="Unassembled WGS sequence"/>
</dbReference>
<feature type="compositionally biased region" description="Basic and acidic residues" evidence="1">
    <location>
        <begin position="209"/>
        <end position="232"/>
    </location>
</feature>
<name>A0AAD7JSL0_9AGAR</name>